<feature type="transmembrane region" description="Helical" evidence="1">
    <location>
        <begin position="236"/>
        <end position="256"/>
    </location>
</feature>
<dbReference type="Pfam" id="PF13194">
    <property type="entry name" value="DUF4010"/>
    <property type="match status" value="1"/>
</dbReference>
<feature type="transmembrane region" description="Helical" evidence="1">
    <location>
        <begin position="336"/>
        <end position="360"/>
    </location>
</feature>
<dbReference type="PANTHER" id="PTHR39084:SF1">
    <property type="entry name" value="DUF4010 DOMAIN-CONTAINING PROTEIN"/>
    <property type="match status" value="1"/>
</dbReference>
<feature type="transmembrane region" description="Helical" evidence="1">
    <location>
        <begin position="304"/>
        <end position="324"/>
    </location>
</feature>
<feature type="transmembrane region" description="Helical" evidence="1">
    <location>
        <begin position="366"/>
        <end position="387"/>
    </location>
</feature>
<feature type="transmembrane region" description="Helical" evidence="1">
    <location>
        <begin position="57"/>
        <end position="79"/>
    </location>
</feature>
<name>A0B7C8_METTP</name>
<feature type="transmembrane region" description="Helical" evidence="1">
    <location>
        <begin position="204"/>
        <end position="224"/>
    </location>
</feature>
<evidence type="ECO:0000313" key="4">
    <source>
        <dbReference type="EMBL" id="ABK14602.1"/>
    </source>
</evidence>
<keyword evidence="1" id="KW-1133">Transmembrane helix</keyword>
<dbReference type="RefSeq" id="WP_011695998.1">
    <property type="nucleotide sequence ID" value="NC_008553.1"/>
</dbReference>
<dbReference type="InterPro" id="IPR049177">
    <property type="entry name" value="MgtC_SapB_SrpB_YhiD_N"/>
</dbReference>
<reference evidence="4 5" key="1">
    <citation type="submission" date="2006-10" db="EMBL/GenBank/DDBJ databases">
        <title>Complete sequence of Methanosaeta thermophila PT.</title>
        <authorList>
            <consortium name="US DOE Joint Genome Institute"/>
            <person name="Copeland A."/>
            <person name="Lucas S."/>
            <person name="Lapidus A."/>
            <person name="Barry K."/>
            <person name="Detter J.C."/>
            <person name="Glavina del Rio T."/>
            <person name="Hammon N."/>
            <person name="Israni S."/>
            <person name="Pitluck S."/>
            <person name="Chain P."/>
            <person name="Malfatti S."/>
            <person name="Shin M."/>
            <person name="Vergez L."/>
            <person name="Schmutz J."/>
            <person name="Larimer F."/>
            <person name="Land M."/>
            <person name="Hauser L."/>
            <person name="Kyrpides N."/>
            <person name="Kim E."/>
            <person name="Smith K.S."/>
            <person name="Ingram-Smith C."/>
            <person name="Richardson P."/>
        </authorList>
    </citation>
    <scope>NUCLEOTIDE SEQUENCE [LARGE SCALE GENOMIC DNA]</scope>
    <source>
        <strain evidence="5">DSM 6194 / JCM 14653 / NBRC 101360 / PT</strain>
    </source>
</reference>
<dbReference type="PANTHER" id="PTHR39084">
    <property type="entry name" value="MEMBRANE PROTEIN-RELATED"/>
    <property type="match status" value="1"/>
</dbReference>
<feature type="transmembrane region" description="Helical" evidence="1">
    <location>
        <begin position="34"/>
        <end position="51"/>
    </location>
</feature>
<evidence type="ECO:0000256" key="1">
    <source>
        <dbReference type="SAM" id="Phobius"/>
    </source>
</evidence>
<gene>
    <name evidence="4" type="ordered locus">Mthe_0813</name>
</gene>
<feature type="transmembrane region" description="Helical" evidence="1">
    <location>
        <begin position="6"/>
        <end position="22"/>
    </location>
</feature>
<dbReference type="Proteomes" id="UP000000674">
    <property type="component" value="Chromosome"/>
</dbReference>
<evidence type="ECO:0000313" key="5">
    <source>
        <dbReference type="Proteomes" id="UP000000674"/>
    </source>
</evidence>
<feature type="domain" description="MgtC/SapB/SrpB/YhiD N-terminal" evidence="2">
    <location>
        <begin position="10"/>
        <end position="134"/>
    </location>
</feature>
<evidence type="ECO:0000259" key="3">
    <source>
        <dbReference type="Pfam" id="PF13194"/>
    </source>
</evidence>
<organism evidence="4 5">
    <name type="scientific">Methanothrix thermoacetophila (strain DSM 6194 / JCM 14653 / NBRC 101360 / PT)</name>
    <name type="common">Methanosaeta thermophila</name>
    <dbReference type="NCBI Taxonomy" id="349307"/>
    <lineage>
        <taxon>Archaea</taxon>
        <taxon>Methanobacteriati</taxon>
        <taxon>Methanobacteriota</taxon>
        <taxon>Stenosarchaea group</taxon>
        <taxon>Methanomicrobia</taxon>
        <taxon>Methanotrichales</taxon>
        <taxon>Methanotrichaceae</taxon>
        <taxon>Methanothrix</taxon>
    </lineage>
</organism>
<dbReference type="OrthoDB" id="187863at2157"/>
<keyword evidence="5" id="KW-1185">Reference proteome</keyword>
<sequence>MEFVDLYPFVMSMIIGALIGIERQRRIVENKTRGVAGLRTFVLIALLGALAASLSEIFGHLFIVIAYAGFLILVGIGYATASRITGWLDFTSAVAAAITFLLGALCYFEDSMLLAVALSILVTWTLATRKITHRYVEAISDTELLDTLKMALVALVILPLLPDRALDPLEVLNPRRIWMMVVLVSLISYVGYILIRVLGDDRGLTLTGILGGIISSTAVTMSMASEVRERRQSLASAVFATTLASCTMFPRILLIVMVVNMELVLPLSVQLAAMAGVGVALAYIHRNNLAPIKGSVEHKDPFRLIPALKFGALFAFILFVTKLASVSLGDAGSYAAGVISGLADVDAVVLTMATLAAGTITGETAVIAITLAAITNTGLKLVIAFLMGSREFGMEMAKVFIPMMAAGIMMLFWYTNALHHLSQLLS</sequence>
<feature type="transmembrane region" description="Helical" evidence="1">
    <location>
        <begin position="86"/>
        <end position="105"/>
    </location>
</feature>
<proteinExistence type="predicted"/>
<dbReference type="AlphaFoldDB" id="A0B7C8"/>
<dbReference type="HOGENOM" id="CLU_036781_1_1_2"/>
<keyword evidence="1" id="KW-0812">Transmembrane</keyword>
<dbReference type="Pfam" id="PF02308">
    <property type="entry name" value="MgtC"/>
    <property type="match status" value="1"/>
</dbReference>
<dbReference type="GeneID" id="4462104"/>
<feature type="transmembrane region" description="Helical" evidence="1">
    <location>
        <begin position="144"/>
        <end position="162"/>
    </location>
</feature>
<accession>A0B7C8</accession>
<feature type="transmembrane region" description="Helical" evidence="1">
    <location>
        <begin position="399"/>
        <end position="416"/>
    </location>
</feature>
<feature type="transmembrane region" description="Helical" evidence="1">
    <location>
        <begin position="263"/>
        <end position="284"/>
    </location>
</feature>
<evidence type="ECO:0000259" key="2">
    <source>
        <dbReference type="Pfam" id="PF02308"/>
    </source>
</evidence>
<protein>
    <submittedName>
        <fullName evidence="4">Uncharacterized protein</fullName>
    </submittedName>
</protein>
<dbReference type="EMBL" id="CP000477">
    <property type="protein sequence ID" value="ABK14602.1"/>
    <property type="molecule type" value="Genomic_DNA"/>
</dbReference>
<feature type="domain" description="DUF4010" evidence="3">
    <location>
        <begin position="182"/>
        <end position="388"/>
    </location>
</feature>
<keyword evidence="1" id="KW-0472">Membrane</keyword>
<feature type="transmembrane region" description="Helical" evidence="1">
    <location>
        <begin position="177"/>
        <end position="195"/>
    </location>
</feature>
<dbReference type="KEGG" id="mtp:Mthe_0813"/>
<dbReference type="InterPro" id="IPR025105">
    <property type="entry name" value="DUF4010"/>
</dbReference>
<feature type="transmembrane region" description="Helical" evidence="1">
    <location>
        <begin position="111"/>
        <end position="132"/>
    </location>
</feature>